<dbReference type="GO" id="GO:0030428">
    <property type="term" value="C:cell septum"/>
    <property type="evidence" value="ECO:0007669"/>
    <property type="project" value="TreeGrafter"/>
</dbReference>
<dbReference type="EMBL" id="CP066701">
    <property type="protein sequence ID" value="QQX24127.1"/>
    <property type="molecule type" value="Genomic_DNA"/>
</dbReference>
<dbReference type="InterPro" id="IPR007838">
    <property type="entry name" value="Cell_div_ZapA-like"/>
</dbReference>
<name>A0AB37HCV8_9BACI</name>
<dbReference type="GO" id="GO:0043093">
    <property type="term" value="P:FtsZ-dependent cytokinesis"/>
    <property type="evidence" value="ECO:0007669"/>
    <property type="project" value="TreeGrafter"/>
</dbReference>
<organism evidence="10 11">
    <name type="scientific">Heyndrickxia sporothermodurans</name>
    <dbReference type="NCBI Taxonomy" id="46224"/>
    <lineage>
        <taxon>Bacteria</taxon>
        <taxon>Bacillati</taxon>
        <taxon>Bacillota</taxon>
        <taxon>Bacilli</taxon>
        <taxon>Bacillales</taxon>
        <taxon>Bacillaceae</taxon>
        <taxon>Heyndrickxia</taxon>
    </lineage>
</organism>
<gene>
    <name evidence="10" type="primary">zapA</name>
    <name evidence="10" type="ORF">JGZ69_15045</name>
</gene>
<evidence type="ECO:0000256" key="8">
    <source>
        <dbReference type="ARBA" id="ARBA00026068"/>
    </source>
</evidence>
<accession>A0AB37HCV8</accession>
<keyword evidence="3" id="KW-0963">Cytoplasm</keyword>
<dbReference type="GO" id="GO:0032153">
    <property type="term" value="C:cell division site"/>
    <property type="evidence" value="ECO:0007669"/>
    <property type="project" value="TreeGrafter"/>
</dbReference>
<evidence type="ECO:0000256" key="3">
    <source>
        <dbReference type="ARBA" id="ARBA00022490"/>
    </source>
</evidence>
<dbReference type="GO" id="GO:0000917">
    <property type="term" value="P:division septum assembly"/>
    <property type="evidence" value="ECO:0007669"/>
    <property type="project" value="UniProtKB-KW"/>
</dbReference>
<dbReference type="NCBIfam" id="NF010724">
    <property type="entry name" value="PRK14126.1"/>
    <property type="match status" value="1"/>
</dbReference>
<dbReference type="Gene3D" id="6.10.250.790">
    <property type="match status" value="1"/>
</dbReference>
<evidence type="ECO:0000313" key="10">
    <source>
        <dbReference type="EMBL" id="QQX24127.1"/>
    </source>
</evidence>
<keyword evidence="4 10" id="KW-0132">Cell division</keyword>
<proteinExistence type="predicted"/>
<dbReference type="InterPro" id="IPR036192">
    <property type="entry name" value="Cell_div_ZapA-like_sf"/>
</dbReference>
<comment type="function">
    <text evidence="7">Activator of cell division through the inhibition of FtsZ GTPase activity, therefore promoting FtsZ assembly into bundles of protofilaments necessary for the formation of the division Z ring. It is recruited early at mid-cell but it is not essential for cell division.</text>
</comment>
<evidence type="ECO:0000256" key="5">
    <source>
        <dbReference type="ARBA" id="ARBA00023210"/>
    </source>
</evidence>
<evidence type="ECO:0000256" key="7">
    <source>
        <dbReference type="ARBA" id="ARBA00024910"/>
    </source>
</evidence>
<dbReference type="GO" id="GO:0000921">
    <property type="term" value="P:septin ring assembly"/>
    <property type="evidence" value="ECO:0007669"/>
    <property type="project" value="TreeGrafter"/>
</dbReference>
<dbReference type="PANTHER" id="PTHR34981:SF1">
    <property type="entry name" value="CELL DIVISION PROTEIN ZAPA"/>
    <property type="match status" value="1"/>
</dbReference>
<protein>
    <recommendedName>
        <fullName evidence="2">Cell division protein ZapA</fullName>
    </recommendedName>
    <alternativeName>
        <fullName evidence="9">Z ring-associated protein ZapA</fullName>
    </alternativeName>
</protein>
<evidence type="ECO:0000256" key="4">
    <source>
        <dbReference type="ARBA" id="ARBA00022618"/>
    </source>
</evidence>
<dbReference type="InterPro" id="IPR053712">
    <property type="entry name" value="Bac_CellDiv_Activator"/>
</dbReference>
<sequence>MDKIFPTYSFHVIINNRIFKPRGQKRLTEKNRITVGIYGQQYTIVGTDSANHIRHVASLVDEKMRDIRSQNPSLDTSKLAVLTAVNAVHDYLKLQEKIEILENQLQQLKD</sequence>
<keyword evidence="6" id="KW-0131">Cell cycle</keyword>
<evidence type="ECO:0000256" key="2">
    <source>
        <dbReference type="ARBA" id="ARBA00015195"/>
    </source>
</evidence>
<evidence type="ECO:0000256" key="9">
    <source>
        <dbReference type="ARBA" id="ARBA00033158"/>
    </source>
</evidence>
<evidence type="ECO:0000256" key="6">
    <source>
        <dbReference type="ARBA" id="ARBA00023306"/>
    </source>
</evidence>
<dbReference type="GO" id="GO:0005829">
    <property type="term" value="C:cytosol"/>
    <property type="evidence" value="ECO:0007669"/>
    <property type="project" value="TreeGrafter"/>
</dbReference>
<reference evidence="10 11" key="1">
    <citation type="submission" date="2020-12" db="EMBL/GenBank/DDBJ databases">
        <title>Taxonomic evaluation of the Bacillus sporothermodurans group of bacteria based on whole genome sequences.</title>
        <authorList>
            <person name="Fiedler G."/>
            <person name="Herbstmann A.-D."/>
            <person name="Doll E."/>
            <person name="Wenning M."/>
            <person name="Brinks E."/>
            <person name="Kabisch J."/>
            <person name="Breitenwieser F."/>
            <person name="Lappann M."/>
            <person name="Boehnlein C."/>
            <person name="Franz C."/>
        </authorList>
    </citation>
    <scope>NUCLEOTIDE SEQUENCE [LARGE SCALE GENOMIC DNA]</scope>
    <source>
        <strain evidence="10 11">DSM 10599</strain>
    </source>
</reference>
<evidence type="ECO:0000313" key="11">
    <source>
        <dbReference type="Proteomes" id="UP000595512"/>
    </source>
</evidence>
<dbReference type="KEGG" id="hspo:JGZ69_15045"/>
<dbReference type="Proteomes" id="UP000595512">
    <property type="component" value="Chromosome"/>
</dbReference>
<evidence type="ECO:0000256" key="1">
    <source>
        <dbReference type="ARBA" id="ARBA00004496"/>
    </source>
</evidence>
<keyword evidence="5" id="KW-0717">Septation</keyword>
<dbReference type="PANTHER" id="PTHR34981">
    <property type="entry name" value="CELL DIVISION PROTEIN ZAPA"/>
    <property type="match status" value="1"/>
</dbReference>
<comment type="subcellular location">
    <subcellularLocation>
        <location evidence="1">Cytoplasm</location>
    </subcellularLocation>
</comment>
<dbReference type="AlphaFoldDB" id="A0AB37HCV8"/>
<dbReference type="Pfam" id="PF05164">
    <property type="entry name" value="ZapA"/>
    <property type="match status" value="1"/>
</dbReference>
<comment type="subunit">
    <text evidence="8">Homodimer. Interacts with FtsZ.</text>
</comment>
<dbReference type="SUPFAM" id="SSF102829">
    <property type="entry name" value="Cell division protein ZapA-like"/>
    <property type="match status" value="1"/>
</dbReference>